<reference evidence="1" key="1">
    <citation type="journal article" date="2014" name="Front. Microbiol.">
        <title>High frequency of phylogenetically diverse reductive dehalogenase-homologous genes in deep subseafloor sedimentary metagenomes.</title>
        <authorList>
            <person name="Kawai M."/>
            <person name="Futagami T."/>
            <person name="Toyoda A."/>
            <person name="Takaki Y."/>
            <person name="Nishi S."/>
            <person name="Hori S."/>
            <person name="Arai W."/>
            <person name="Tsubouchi T."/>
            <person name="Morono Y."/>
            <person name="Uchiyama I."/>
            <person name="Ito T."/>
            <person name="Fujiyama A."/>
            <person name="Inagaki F."/>
            <person name="Takami H."/>
        </authorList>
    </citation>
    <scope>NUCLEOTIDE SEQUENCE</scope>
    <source>
        <strain evidence="1">Expedition CK06-06</strain>
    </source>
</reference>
<protein>
    <submittedName>
        <fullName evidence="1">Uncharacterized protein</fullName>
    </submittedName>
</protein>
<sequence length="43" mass="4635">HLHGPVWDAFTDPYVVIWGTGGEDKELSKASEKVARSLAGRGP</sequence>
<organism evidence="1">
    <name type="scientific">marine sediment metagenome</name>
    <dbReference type="NCBI Taxonomy" id="412755"/>
    <lineage>
        <taxon>unclassified sequences</taxon>
        <taxon>metagenomes</taxon>
        <taxon>ecological metagenomes</taxon>
    </lineage>
</organism>
<gene>
    <name evidence="1" type="ORF">S06H3_66887</name>
</gene>
<proteinExistence type="predicted"/>
<name>X1R2J3_9ZZZZ</name>
<feature type="non-terminal residue" evidence="1">
    <location>
        <position position="1"/>
    </location>
</feature>
<comment type="caution">
    <text evidence="1">The sequence shown here is derived from an EMBL/GenBank/DDBJ whole genome shotgun (WGS) entry which is preliminary data.</text>
</comment>
<feature type="non-terminal residue" evidence="1">
    <location>
        <position position="43"/>
    </location>
</feature>
<accession>X1R2J3</accession>
<dbReference type="AlphaFoldDB" id="X1R2J3"/>
<evidence type="ECO:0000313" key="1">
    <source>
        <dbReference type="EMBL" id="GAI61306.1"/>
    </source>
</evidence>
<dbReference type="EMBL" id="BARV01045883">
    <property type="protein sequence ID" value="GAI61306.1"/>
    <property type="molecule type" value="Genomic_DNA"/>
</dbReference>